<evidence type="ECO:0000256" key="4">
    <source>
        <dbReference type="ARBA" id="ARBA00022989"/>
    </source>
</evidence>
<feature type="transmembrane region" description="Helical" evidence="6">
    <location>
        <begin position="21"/>
        <end position="39"/>
    </location>
</feature>
<dbReference type="GO" id="GO:0005886">
    <property type="term" value="C:plasma membrane"/>
    <property type="evidence" value="ECO:0007669"/>
    <property type="project" value="UniProtKB-SubCell"/>
</dbReference>
<keyword evidence="5 6" id="KW-0472">Membrane</keyword>
<sequence length="133" mass="14765">MGQDRQQELTEYRGEVKRTMLSMAIWGALAIAVLCLAGRQSLIPGFLLGLSASLGYYALLSFRVRQSAALQPEKIIAYMRAGWLIRLSFLVMVVIVVLKMPGIDFLAAMLGLFSFQIIMLAQNIIVVVKSLRT</sequence>
<dbReference type="STRING" id="146817.SAMN04488502_102383"/>
<evidence type="ECO:0000256" key="6">
    <source>
        <dbReference type="SAM" id="Phobius"/>
    </source>
</evidence>
<accession>A0A1G9R2E6</accession>
<dbReference type="InterPro" id="IPR005598">
    <property type="entry name" value="ATP_synth_I"/>
</dbReference>
<feature type="transmembrane region" description="Helical" evidence="6">
    <location>
        <begin position="45"/>
        <end position="62"/>
    </location>
</feature>
<dbReference type="EMBL" id="FNHB01000002">
    <property type="protein sequence ID" value="SDM17027.1"/>
    <property type="molecule type" value="Genomic_DNA"/>
</dbReference>
<keyword evidence="8" id="KW-1185">Reference proteome</keyword>
<name>A0A1G9R2E6_9FIRM</name>
<keyword evidence="3 6" id="KW-0812">Transmembrane</keyword>
<dbReference type="Pfam" id="PF03899">
    <property type="entry name" value="ATP-synt_I"/>
    <property type="match status" value="1"/>
</dbReference>
<evidence type="ECO:0000256" key="1">
    <source>
        <dbReference type="ARBA" id="ARBA00004651"/>
    </source>
</evidence>
<keyword evidence="2" id="KW-1003">Cell membrane</keyword>
<protein>
    <submittedName>
        <fullName evidence="7">ATP synthase I chain</fullName>
    </submittedName>
</protein>
<organism evidence="7 8">
    <name type="scientific">Dendrosporobacter quercicolus</name>
    <dbReference type="NCBI Taxonomy" id="146817"/>
    <lineage>
        <taxon>Bacteria</taxon>
        <taxon>Bacillati</taxon>
        <taxon>Bacillota</taxon>
        <taxon>Negativicutes</taxon>
        <taxon>Selenomonadales</taxon>
        <taxon>Sporomusaceae</taxon>
        <taxon>Dendrosporobacter</taxon>
    </lineage>
</organism>
<evidence type="ECO:0000256" key="3">
    <source>
        <dbReference type="ARBA" id="ARBA00022692"/>
    </source>
</evidence>
<evidence type="ECO:0000256" key="2">
    <source>
        <dbReference type="ARBA" id="ARBA00022475"/>
    </source>
</evidence>
<keyword evidence="4 6" id="KW-1133">Transmembrane helix</keyword>
<feature type="transmembrane region" description="Helical" evidence="6">
    <location>
        <begin position="106"/>
        <end position="128"/>
    </location>
</feature>
<dbReference type="AlphaFoldDB" id="A0A1G9R2E6"/>
<reference evidence="7 8" key="1">
    <citation type="submission" date="2016-10" db="EMBL/GenBank/DDBJ databases">
        <authorList>
            <person name="de Groot N.N."/>
        </authorList>
    </citation>
    <scope>NUCLEOTIDE SEQUENCE [LARGE SCALE GENOMIC DNA]</scope>
    <source>
        <strain evidence="7 8">DSM 1736</strain>
    </source>
</reference>
<dbReference type="Proteomes" id="UP000214880">
    <property type="component" value="Unassembled WGS sequence"/>
</dbReference>
<gene>
    <name evidence="7" type="ORF">SAMN04488502_102383</name>
</gene>
<evidence type="ECO:0000256" key="5">
    <source>
        <dbReference type="ARBA" id="ARBA00023136"/>
    </source>
</evidence>
<comment type="subcellular location">
    <subcellularLocation>
        <location evidence="1">Cell membrane</location>
        <topology evidence="1">Multi-pass membrane protein</topology>
    </subcellularLocation>
</comment>
<evidence type="ECO:0000313" key="8">
    <source>
        <dbReference type="Proteomes" id="UP000214880"/>
    </source>
</evidence>
<proteinExistence type="predicted"/>
<feature type="transmembrane region" description="Helical" evidence="6">
    <location>
        <begin position="83"/>
        <end position="100"/>
    </location>
</feature>
<evidence type="ECO:0000313" key="7">
    <source>
        <dbReference type="EMBL" id="SDM17027.1"/>
    </source>
</evidence>
<dbReference type="RefSeq" id="WP_092070980.1">
    <property type="nucleotide sequence ID" value="NZ_FNHB01000002.1"/>
</dbReference>